<dbReference type="EMBL" id="ML119061">
    <property type="protein sequence ID" value="ROT35507.1"/>
    <property type="molecule type" value="Genomic_DNA"/>
</dbReference>
<protein>
    <submittedName>
        <fullName evidence="1">Uncharacterized protein</fullName>
    </submittedName>
</protein>
<sequence length="78" mass="8845">MGCGFWRCWWCARPRNAPKAGQVTGRRQAWWLSLSVLSGFGLRKSVRQSELVASRQLKLTICDAVDQAYRDSEDESPA</sequence>
<evidence type="ECO:0000313" key="2">
    <source>
        <dbReference type="Proteomes" id="UP000272025"/>
    </source>
</evidence>
<dbReference type="GeneID" id="39584058"/>
<organism evidence="1 2">
    <name type="scientific">Sodiomyces alkalinus (strain CBS 110278 / VKM F-3762 / F11)</name>
    <name type="common">Alkaliphilic filamentous fungus</name>
    <dbReference type="NCBI Taxonomy" id="1314773"/>
    <lineage>
        <taxon>Eukaryota</taxon>
        <taxon>Fungi</taxon>
        <taxon>Dikarya</taxon>
        <taxon>Ascomycota</taxon>
        <taxon>Pezizomycotina</taxon>
        <taxon>Sordariomycetes</taxon>
        <taxon>Hypocreomycetidae</taxon>
        <taxon>Glomerellales</taxon>
        <taxon>Plectosphaerellaceae</taxon>
        <taxon>Sodiomyces</taxon>
    </lineage>
</organism>
<evidence type="ECO:0000313" key="1">
    <source>
        <dbReference type="EMBL" id="ROT35507.1"/>
    </source>
</evidence>
<dbReference type="Proteomes" id="UP000272025">
    <property type="component" value="Unassembled WGS sequence"/>
</dbReference>
<gene>
    <name evidence="1" type="ORF">SODALDRAFT_68346</name>
</gene>
<keyword evidence="2" id="KW-1185">Reference proteome</keyword>
<reference evidence="1 2" key="1">
    <citation type="journal article" date="2018" name="Mol. Ecol.">
        <title>The obligate alkalophilic soda-lake fungus Sodiomyces alkalinus has shifted to a protein diet.</title>
        <authorList>
            <person name="Grum-Grzhimaylo A.A."/>
            <person name="Falkoski D.L."/>
            <person name="van den Heuvel J."/>
            <person name="Valero-Jimenez C.A."/>
            <person name="Min B."/>
            <person name="Choi I.G."/>
            <person name="Lipzen A."/>
            <person name="Daum C.G."/>
            <person name="Aanen D.K."/>
            <person name="Tsang A."/>
            <person name="Henrissat B."/>
            <person name="Bilanenko E.N."/>
            <person name="de Vries R.P."/>
            <person name="van Kan J.A.L."/>
            <person name="Grigoriev I.V."/>
            <person name="Debets A.J.M."/>
        </authorList>
    </citation>
    <scope>NUCLEOTIDE SEQUENCE [LARGE SCALE GENOMIC DNA]</scope>
    <source>
        <strain evidence="1 2">F11</strain>
    </source>
</reference>
<proteinExistence type="predicted"/>
<dbReference type="RefSeq" id="XP_028463313.1">
    <property type="nucleotide sequence ID" value="XM_028615581.1"/>
</dbReference>
<name>A0A3N2PLV8_SODAK</name>
<accession>A0A3N2PLV8</accession>
<dbReference type="AlphaFoldDB" id="A0A3N2PLV8"/>